<proteinExistence type="predicted"/>
<sequence>MITRLICLVPSSSTRRAILTVALSREAAAPDHSRSNLANQEKTLVDALVILVQLLHILVPIATCQSSTTETEHWVDRHSCDSRASGIVDSEGVPLRTSASTVFKVNVKYGTAVLVGSEAIDRGYHTTFGESSLQGTRLNLLKFPLQIHDALAWEIADDGSRSMDKTIRGGCRFSVFLRCIREWTLMSVGSQDTGPKSRKGGVDVFDKSQDPVMPGALGPLLFPPTGYEIGRLAVLHWLAGHLPSWLCRELSTKWLNLGWGICRSVIFAVSSIQAMPDVSRVDLTGSINSAPAVYRECARSSDIAKPYSVPYVGRRLSCGRIDGLTGVTRDVIRHGYGDPIKSQSAATA</sequence>
<organism evidence="1 2">
    <name type="scientific">Sodiomyces alkalinus (strain CBS 110278 / VKM F-3762 / F11)</name>
    <name type="common">Alkaliphilic filamentous fungus</name>
    <dbReference type="NCBI Taxonomy" id="1314773"/>
    <lineage>
        <taxon>Eukaryota</taxon>
        <taxon>Fungi</taxon>
        <taxon>Dikarya</taxon>
        <taxon>Ascomycota</taxon>
        <taxon>Pezizomycotina</taxon>
        <taxon>Sordariomycetes</taxon>
        <taxon>Hypocreomycetidae</taxon>
        <taxon>Glomerellales</taxon>
        <taxon>Plectosphaerellaceae</taxon>
        <taxon>Sodiomyces</taxon>
    </lineage>
</organism>
<dbReference type="Proteomes" id="UP000272025">
    <property type="component" value="Unassembled WGS sequence"/>
</dbReference>
<accession>A0A3N2PV16</accession>
<reference evidence="1 2" key="1">
    <citation type="journal article" date="2018" name="Mol. Ecol.">
        <title>The obligate alkalophilic soda-lake fungus Sodiomyces alkalinus has shifted to a protein diet.</title>
        <authorList>
            <person name="Grum-Grzhimaylo A.A."/>
            <person name="Falkoski D.L."/>
            <person name="van den Heuvel J."/>
            <person name="Valero-Jimenez C.A."/>
            <person name="Min B."/>
            <person name="Choi I.G."/>
            <person name="Lipzen A."/>
            <person name="Daum C.G."/>
            <person name="Aanen D.K."/>
            <person name="Tsang A."/>
            <person name="Henrissat B."/>
            <person name="Bilanenko E.N."/>
            <person name="de Vries R.P."/>
            <person name="van Kan J.A.L."/>
            <person name="Grigoriev I.V."/>
            <person name="Debets A.J.M."/>
        </authorList>
    </citation>
    <scope>NUCLEOTIDE SEQUENCE [LARGE SCALE GENOMIC DNA]</scope>
    <source>
        <strain evidence="1 2">F11</strain>
    </source>
</reference>
<dbReference type="EMBL" id="ML119056">
    <property type="protein sequence ID" value="ROT38330.1"/>
    <property type="molecule type" value="Genomic_DNA"/>
</dbReference>
<keyword evidence="2" id="KW-1185">Reference proteome</keyword>
<gene>
    <name evidence="1" type="ORF">SODALDRAFT_360693</name>
</gene>
<name>A0A3N2PV16_SODAK</name>
<evidence type="ECO:0000313" key="2">
    <source>
        <dbReference type="Proteomes" id="UP000272025"/>
    </source>
</evidence>
<protein>
    <submittedName>
        <fullName evidence="1">Uncharacterized protein</fullName>
    </submittedName>
</protein>
<dbReference type="AlphaFoldDB" id="A0A3N2PV16"/>
<dbReference type="GeneID" id="39582778"/>
<dbReference type="RefSeq" id="XP_028466136.1">
    <property type="nucleotide sequence ID" value="XM_028614300.1"/>
</dbReference>
<evidence type="ECO:0000313" key="1">
    <source>
        <dbReference type="EMBL" id="ROT38330.1"/>
    </source>
</evidence>